<evidence type="ECO:0000313" key="2">
    <source>
        <dbReference type="Proteomes" id="UP000250028"/>
    </source>
</evidence>
<dbReference type="RefSeq" id="WP_109687052.1">
    <property type="nucleotide sequence ID" value="NZ_QGDN01000001.1"/>
</dbReference>
<dbReference type="InterPro" id="IPR035959">
    <property type="entry name" value="RutC-like_sf"/>
</dbReference>
<name>A0A2Y8ZWI6_9MICO</name>
<proteinExistence type="predicted"/>
<dbReference type="EMBL" id="UESZ01000001">
    <property type="protein sequence ID" value="SSA35638.1"/>
    <property type="molecule type" value="Genomic_DNA"/>
</dbReference>
<organism evidence="1 2">
    <name type="scientific">Branchiibius hedensis</name>
    <dbReference type="NCBI Taxonomy" id="672460"/>
    <lineage>
        <taxon>Bacteria</taxon>
        <taxon>Bacillati</taxon>
        <taxon>Actinomycetota</taxon>
        <taxon>Actinomycetes</taxon>
        <taxon>Micrococcales</taxon>
        <taxon>Dermacoccaceae</taxon>
        <taxon>Branchiibius</taxon>
    </lineage>
</organism>
<protein>
    <submittedName>
        <fullName evidence="1">Enamine deaminase RidA, house cleaning of reactive enamine intermediates, YjgF/YER057c/UK114 family</fullName>
    </submittedName>
</protein>
<dbReference type="AlphaFoldDB" id="A0A2Y8ZWI6"/>
<dbReference type="GO" id="GO:0005829">
    <property type="term" value="C:cytosol"/>
    <property type="evidence" value="ECO:0007669"/>
    <property type="project" value="TreeGrafter"/>
</dbReference>
<dbReference type="PANTHER" id="PTHR11803:SF39">
    <property type="entry name" value="2-IMINOBUTANOATE_2-IMINOPROPANOATE DEAMINASE"/>
    <property type="match status" value="1"/>
</dbReference>
<reference evidence="2" key="1">
    <citation type="submission" date="2016-10" db="EMBL/GenBank/DDBJ databases">
        <authorList>
            <person name="Varghese N."/>
            <person name="Submissions S."/>
        </authorList>
    </citation>
    <scope>NUCLEOTIDE SEQUENCE [LARGE SCALE GENOMIC DNA]</scope>
    <source>
        <strain evidence="2">DSM 22951</strain>
    </source>
</reference>
<evidence type="ECO:0000313" key="1">
    <source>
        <dbReference type="EMBL" id="SSA35638.1"/>
    </source>
</evidence>
<keyword evidence="2" id="KW-1185">Reference proteome</keyword>
<accession>A0A2Y8ZWI6</accession>
<dbReference type="SUPFAM" id="SSF55298">
    <property type="entry name" value="YjgF-like"/>
    <property type="match status" value="1"/>
</dbReference>
<dbReference type="OrthoDB" id="9815126at2"/>
<dbReference type="Gene3D" id="3.30.1330.40">
    <property type="entry name" value="RutC-like"/>
    <property type="match status" value="1"/>
</dbReference>
<dbReference type="Proteomes" id="UP000250028">
    <property type="component" value="Unassembled WGS sequence"/>
</dbReference>
<dbReference type="CDD" id="cd00448">
    <property type="entry name" value="YjgF_YER057c_UK114_family"/>
    <property type="match status" value="1"/>
</dbReference>
<dbReference type="InterPro" id="IPR006175">
    <property type="entry name" value="YjgF/YER057c/UK114"/>
</dbReference>
<dbReference type="Pfam" id="PF01042">
    <property type="entry name" value="Ribonuc_L-PSP"/>
    <property type="match status" value="1"/>
</dbReference>
<gene>
    <name evidence="1" type="ORF">SAMN04489750_3005</name>
</gene>
<dbReference type="PANTHER" id="PTHR11803">
    <property type="entry name" value="2-IMINOBUTANOATE/2-IMINOPROPANOATE DEAMINASE RIDA"/>
    <property type="match status" value="1"/>
</dbReference>
<sequence length="131" mass="13906">MGRRVSIEIPGFSHANPIPAASRIGPFLATGALTGRDPMTGDLPSDLAAQCHNVFRHIQAVLSAAGGSPDDILKVTVHLSDYRDRDALNREWLAMFADPDSRPARQVLAATLDGGCLIQCDLLAVLDSDGT</sequence>
<dbReference type="GO" id="GO:0019239">
    <property type="term" value="F:deaminase activity"/>
    <property type="evidence" value="ECO:0007669"/>
    <property type="project" value="TreeGrafter"/>
</dbReference>